<feature type="domain" description="AMP-dependent synthetase/ligase" evidence="3">
    <location>
        <begin position="8"/>
        <end position="379"/>
    </location>
</feature>
<proteinExistence type="inferred from homology"/>
<evidence type="ECO:0000313" key="5">
    <source>
        <dbReference type="EMBL" id="MCZ4244720.1"/>
    </source>
</evidence>
<dbReference type="Pfam" id="PF13193">
    <property type="entry name" value="AMP-binding_C"/>
    <property type="match status" value="1"/>
</dbReference>
<protein>
    <submittedName>
        <fullName evidence="5">Long-chain fatty acid--CoA ligase</fullName>
    </submittedName>
</protein>
<dbReference type="GO" id="GO:0016874">
    <property type="term" value="F:ligase activity"/>
    <property type="evidence" value="ECO:0007669"/>
    <property type="project" value="UniProtKB-KW"/>
</dbReference>
<dbReference type="EMBL" id="JAPWGM010000003">
    <property type="protein sequence ID" value="MCZ4244720.1"/>
    <property type="molecule type" value="Genomic_DNA"/>
</dbReference>
<gene>
    <name evidence="5" type="ORF">O0955_11975</name>
</gene>
<dbReference type="PROSITE" id="PS00455">
    <property type="entry name" value="AMP_BINDING"/>
    <property type="match status" value="1"/>
</dbReference>
<dbReference type="InterPro" id="IPR000873">
    <property type="entry name" value="AMP-dep_synth/lig_dom"/>
</dbReference>
<comment type="similarity">
    <text evidence="1">Belongs to the ATP-dependent AMP-binding enzyme family.</text>
</comment>
<name>A0ABT4L9Z0_9SPHI</name>
<dbReference type="RefSeq" id="WP_269427773.1">
    <property type="nucleotide sequence ID" value="NZ_JAPWGM010000003.1"/>
</dbReference>
<keyword evidence="6" id="KW-1185">Reference proteome</keyword>
<dbReference type="InterPro" id="IPR025110">
    <property type="entry name" value="AMP-bd_C"/>
</dbReference>
<evidence type="ECO:0000256" key="1">
    <source>
        <dbReference type="ARBA" id="ARBA00006432"/>
    </source>
</evidence>
<dbReference type="Proteomes" id="UP001144347">
    <property type="component" value="Unassembled WGS sequence"/>
</dbReference>
<accession>A0ABT4L9Z0</accession>
<evidence type="ECO:0000259" key="3">
    <source>
        <dbReference type="Pfam" id="PF00501"/>
    </source>
</evidence>
<dbReference type="Gene3D" id="3.30.300.30">
    <property type="match status" value="1"/>
</dbReference>
<evidence type="ECO:0000313" key="6">
    <source>
        <dbReference type="Proteomes" id="UP001144347"/>
    </source>
</evidence>
<reference evidence="5" key="1">
    <citation type="submission" date="2022-12" db="EMBL/GenBank/DDBJ databases">
        <title>Genome sequence of HCMS5-2.</title>
        <authorList>
            <person name="Woo H."/>
        </authorList>
    </citation>
    <scope>NUCLEOTIDE SEQUENCE</scope>
    <source>
        <strain evidence="5">HCMS5-2</strain>
    </source>
</reference>
<evidence type="ECO:0000256" key="2">
    <source>
        <dbReference type="ARBA" id="ARBA00022598"/>
    </source>
</evidence>
<dbReference type="Pfam" id="PF00501">
    <property type="entry name" value="AMP-binding"/>
    <property type="match status" value="1"/>
</dbReference>
<sequence length="516" mass="57535">MFNLSLILEDSAKRFANQPAVSFNDRTISYAELNHLANQVANGLEKIGIVPGDKIALSCPNIPEFPAIYFGVLKTGAIIVPFNILLKADEIAYHLNDSKAKAYFCFSGSEDLPIGDYGFQAFYNAPLCQHFYLINPKTKKEAYTVNSFNDLTANQPSTFETAETLADDVALLIYTSGTTGQAKGAQLSHSNLFCNAILATDLFSTTHQDKQLVVLPLFHIFGMTVLMNAGIYRGAHNILLPRFDPKTVLELIDTFHVSIFAGVPTMYWALINYHHESIADDCIKKNLRLCISGGASLPLKVLQDFETRFDVPVLEGYGMSEGSPIVTFNDFRIGCKPGSIGTAVWGVEVKIIDETGKELPAGEKGELIYKGHNVMKGYFEKPEQTADVLRNGWMHSGDVAVKDEEGFYYIIDRTRDMIIRGGMNVFPREVEEIMMKHPSISLVTVIGIPDERMGEEVKAFVVLKDKQVIDAEEIVLWSKAHMAVYKYPRKVEFVEHLPISATGKILKKDLREKSRL</sequence>
<dbReference type="SUPFAM" id="SSF56801">
    <property type="entry name" value="Acetyl-CoA synthetase-like"/>
    <property type="match status" value="1"/>
</dbReference>
<dbReference type="InterPro" id="IPR020845">
    <property type="entry name" value="AMP-binding_CS"/>
</dbReference>
<dbReference type="NCBIfam" id="NF004837">
    <property type="entry name" value="PRK06187.1"/>
    <property type="match status" value="1"/>
</dbReference>
<dbReference type="PANTHER" id="PTHR24096">
    <property type="entry name" value="LONG-CHAIN-FATTY-ACID--COA LIGASE"/>
    <property type="match status" value="1"/>
</dbReference>
<comment type="caution">
    <text evidence="5">The sequence shown here is derived from an EMBL/GenBank/DDBJ whole genome shotgun (WGS) entry which is preliminary data.</text>
</comment>
<organism evidence="5 6">
    <name type="scientific">Pedobacter punctiformis</name>
    <dbReference type="NCBI Taxonomy" id="3004097"/>
    <lineage>
        <taxon>Bacteria</taxon>
        <taxon>Pseudomonadati</taxon>
        <taxon>Bacteroidota</taxon>
        <taxon>Sphingobacteriia</taxon>
        <taxon>Sphingobacteriales</taxon>
        <taxon>Sphingobacteriaceae</taxon>
        <taxon>Pedobacter</taxon>
    </lineage>
</organism>
<dbReference type="Gene3D" id="3.40.50.12780">
    <property type="entry name" value="N-terminal domain of ligase-like"/>
    <property type="match status" value="1"/>
</dbReference>
<keyword evidence="2 5" id="KW-0436">Ligase</keyword>
<dbReference type="CDD" id="cd05936">
    <property type="entry name" value="FC-FACS_FadD_like"/>
    <property type="match status" value="1"/>
</dbReference>
<feature type="domain" description="AMP-binding enzyme C-terminal" evidence="4">
    <location>
        <begin position="429"/>
        <end position="504"/>
    </location>
</feature>
<dbReference type="PANTHER" id="PTHR24096:SF149">
    <property type="entry name" value="AMP-BINDING DOMAIN-CONTAINING PROTEIN-RELATED"/>
    <property type="match status" value="1"/>
</dbReference>
<dbReference type="InterPro" id="IPR042099">
    <property type="entry name" value="ANL_N_sf"/>
</dbReference>
<evidence type="ECO:0000259" key="4">
    <source>
        <dbReference type="Pfam" id="PF13193"/>
    </source>
</evidence>
<dbReference type="InterPro" id="IPR045851">
    <property type="entry name" value="AMP-bd_C_sf"/>
</dbReference>